<dbReference type="STRING" id="653667.S9VW81"/>
<evidence type="ECO:0000313" key="6">
    <source>
        <dbReference type="EMBL" id="EPY51873.1"/>
    </source>
</evidence>
<evidence type="ECO:0000256" key="4">
    <source>
        <dbReference type="ARBA" id="ARBA00013566"/>
    </source>
</evidence>
<gene>
    <name evidence="6" type="ORF">SPOG_00295</name>
</gene>
<dbReference type="GeneID" id="25034627"/>
<keyword evidence="7" id="KW-1185">Reference proteome</keyword>
<proteinExistence type="inferred from homology"/>
<name>S9VW81_SCHCR</name>
<accession>S9VW81</accession>
<dbReference type="GO" id="GO:0005739">
    <property type="term" value="C:mitochondrion"/>
    <property type="evidence" value="ECO:0007669"/>
    <property type="project" value="UniProtKB-SubCell"/>
</dbReference>
<comment type="similarity">
    <text evidence="3">Belongs to the RRG9 family.</text>
</comment>
<dbReference type="OrthoDB" id="5578174at2759"/>
<comment type="subcellular location">
    <subcellularLocation>
        <location evidence="2">Mitochondrion</location>
    </subcellularLocation>
</comment>
<dbReference type="RefSeq" id="XP_013023258.1">
    <property type="nucleotide sequence ID" value="XM_013167804.1"/>
</dbReference>
<dbReference type="EMBL" id="KE546990">
    <property type="protein sequence ID" value="EPY51873.1"/>
    <property type="molecule type" value="Genomic_DNA"/>
</dbReference>
<dbReference type="Proteomes" id="UP000015464">
    <property type="component" value="Unassembled WGS sequence"/>
</dbReference>
<organism evidence="6 7">
    <name type="scientific">Schizosaccharomyces cryophilus (strain OY26 / ATCC MYA-4695 / CBS 11777 / NBRC 106824 / NRRL Y48691)</name>
    <name type="common">Fission yeast</name>
    <dbReference type="NCBI Taxonomy" id="653667"/>
    <lineage>
        <taxon>Eukaryota</taxon>
        <taxon>Fungi</taxon>
        <taxon>Dikarya</taxon>
        <taxon>Ascomycota</taxon>
        <taxon>Taphrinomycotina</taxon>
        <taxon>Schizosaccharomycetes</taxon>
        <taxon>Schizosaccharomycetales</taxon>
        <taxon>Schizosaccharomycetaceae</taxon>
        <taxon>Schizosaccharomyces</taxon>
    </lineage>
</organism>
<dbReference type="PANTHER" id="PTHR13475">
    <property type="entry name" value="NEUGRIN"/>
    <property type="match status" value="1"/>
</dbReference>
<evidence type="ECO:0000256" key="2">
    <source>
        <dbReference type="ARBA" id="ARBA00004173"/>
    </source>
</evidence>
<sequence length="133" mass="15710">MLLSELRFLGFIRGLHHSNRASFRHGIIQRMFYETKSVPDWKKQKLALKRKIQGNWNPKKKLPLESMNEIRKLKQDDPSLTCSVLGNLYGVSPESIRRILKAPKRVPSEKELKRKERRSKYPDSTDQYDETKT</sequence>
<reference evidence="6 7" key="1">
    <citation type="journal article" date="2011" name="Science">
        <title>Comparative functional genomics of the fission yeasts.</title>
        <authorList>
            <person name="Rhind N."/>
            <person name="Chen Z."/>
            <person name="Yassour M."/>
            <person name="Thompson D.A."/>
            <person name="Haas B.J."/>
            <person name="Habib N."/>
            <person name="Wapinski I."/>
            <person name="Roy S."/>
            <person name="Lin M.F."/>
            <person name="Heiman D.I."/>
            <person name="Young S.K."/>
            <person name="Furuya K."/>
            <person name="Guo Y."/>
            <person name="Pidoux A."/>
            <person name="Chen H.M."/>
            <person name="Robbertse B."/>
            <person name="Goldberg J.M."/>
            <person name="Aoki K."/>
            <person name="Bayne E.H."/>
            <person name="Berlin A.M."/>
            <person name="Desjardins C.A."/>
            <person name="Dobbs E."/>
            <person name="Dukaj L."/>
            <person name="Fan L."/>
            <person name="FitzGerald M.G."/>
            <person name="French C."/>
            <person name="Gujja S."/>
            <person name="Hansen K."/>
            <person name="Keifenheim D."/>
            <person name="Levin J.Z."/>
            <person name="Mosher R.A."/>
            <person name="Mueller C.A."/>
            <person name="Pfiffner J."/>
            <person name="Priest M."/>
            <person name="Russ C."/>
            <person name="Smialowska A."/>
            <person name="Swoboda P."/>
            <person name="Sykes S.M."/>
            <person name="Vaughn M."/>
            <person name="Vengrova S."/>
            <person name="Yoder R."/>
            <person name="Zeng Q."/>
            <person name="Allshire R."/>
            <person name="Baulcombe D."/>
            <person name="Birren B.W."/>
            <person name="Brown W."/>
            <person name="Ekwall K."/>
            <person name="Kellis M."/>
            <person name="Leatherwood J."/>
            <person name="Levin H."/>
            <person name="Margalit H."/>
            <person name="Martienssen R."/>
            <person name="Nieduszynski C.A."/>
            <person name="Spatafora J.W."/>
            <person name="Friedman N."/>
            <person name="Dalgaard J.Z."/>
            <person name="Baumann P."/>
            <person name="Niki H."/>
            <person name="Regev A."/>
            <person name="Nusbaum C."/>
        </authorList>
    </citation>
    <scope>NUCLEOTIDE SEQUENCE [LARGE SCALE GENOMIC DNA]</scope>
    <source>
        <strain evidence="7">OY26 / ATCC MYA-4695 / CBS 11777 / NBRC 106824 / NRRL Y48691</strain>
    </source>
</reference>
<dbReference type="AlphaFoldDB" id="S9VW81"/>
<dbReference type="eggNOG" id="ENOG502S7IA">
    <property type="taxonomic scope" value="Eukaryota"/>
</dbReference>
<dbReference type="HOGENOM" id="CLU_2005240_0_0_1"/>
<dbReference type="OMA" id="PDWKKQK"/>
<comment type="function">
    <text evidence="1">Required for respiratory activity and maintenance and expression of the mitochondrial genome.</text>
</comment>
<feature type="compositionally biased region" description="Basic and acidic residues" evidence="5">
    <location>
        <begin position="106"/>
        <end position="133"/>
    </location>
</feature>
<evidence type="ECO:0000256" key="3">
    <source>
        <dbReference type="ARBA" id="ARBA00010895"/>
    </source>
</evidence>
<dbReference type="InterPro" id="IPR010487">
    <property type="entry name" value="NGRN/Rrg9"/>
</dbReference>
<dbReference type="PANTHER" id="PTHR13475:SF3">
    <property type="entry name" value="NEUGRIN"/>
    <property type="match status" value="1"/>
</dbReference>
<protein>
    <recommendedName>
        <fullName evidence="4">Required for respiratory growth protein 9, mitochondrial</fullName>
    </recommendedName>
</protein>
<dbReference type="GO" id="GO:0005634">
    <property type="term" value="C:nucleus"/>
    <property type="evidence" value="ECO:0007669"/>
    <property type="project" value="TreeGrafter"/>
</dbReference>
<evidence type="ECO:0000313" key="7">
    <source>
        <dbReference type="Proteomes" id="UP000015464"/>
    </source>
</evidence>
<evidence type="ECO:0000256" key="1">
    <source>
        <dbReference type="ARBA" id="ARBA00003548"/>
    </source>
</evidence>
<feature type="region of interest" description="Disordered" evidence="5">
    <location>
        <begin position="100"/>
        <end position="133"/>
    </location>
</feature>
<evidence type="ECO:0000256" key="5">
    <source>
        <dbReference type="SAM" id="MobiDB-lite"/>
    </source>
</evidence>